<keyword evidence="1" id="KW-0812">Transmembrane</keyword>
<sequence>MRLLIVGVAVALAGLALLLAQATRALEPGLALSLLAYAVAFGGMLAGIAGAIRGFQRRR</sequence>
<dbReference type="STRING" id="1255043.TVNIR_2361"/>
<keyword evidence="3" id="KW-1185">Reference proteome</keyword>
<dbReference type="KEGG" id="tni:TVNIR_2361"/>
<accession>L0DWM7</accession>
<evidence type="ECO:0000256" key="1">
    <source>
        <dbReference type="SAM" id="Phobius"/>
    </source>
</evidence>
<reference evidence="2" key="1">
    <citation type="submission" date="2015-12" db="EMBL/GenBank/DDBJ databases">
        <authorList>
            <person name="Tikhonova T.V."/>
            <person name="Pavlov A.R."/>
            <person name="Beletsky A.V."/>
            <person name="Mardanov A.V."/>
            <person name="Sorokin D.Y."/>
            <person name="Ravin N.V."/>
            <person name="Popov V.O."/>
        </authorList>
    </citation>
    <scope>NUCLEOTIDE SEQUENCE</scope>
    <source>
        <strain evidence="2">DSM 14787</strain>
    </source>
</reference>
<dbReference type="RefSeq" id="WP_015259124.1">
    <property type="nucleotide sequence ID" value="NC_019902.2"/>
</dbReference>
<gene>
    <name evidence="2" type="ordered locus">TVNIR_2361</name>
</gene>
<keyword evidence="1" id="KW-0472">Membrane</keyword>
<organism evidence="2 3">
    <name type="scientific">Thioalkalivibrio nitratireducens (strain DSM 14787 / UNIQEM 213 / ALEN2)</name>
    <dbReference type="NCBI Taxonomy" id="1255043"/>
    <lineage>
        <taxon>Bacteria</taxon>
        <taxon>Pseudomonadati</taxon>
        <taxon>Pseudomonadota</taxon>
        <taxon>Gammaproteobacteria</taxon>
        <taxon>Chromatiales</taxon>
        <taxon>Ectothiorhodospiraceae</taxon>
        <taxon>Thioalkalivibrio</taxon>
    </lineage>
</organism>
<proteinExistence type="predicted"/>
<evidence type="ECO:0000313" key="2">
    <source>
        <dbReference type="EMBL" id="AGA34004.1"/>
    </source>
</evidence>
<dbReference type="EMBL" id="CP003989">
    <property type="protein sequence ID" value="AGA34004.1"/>
    <property type="molecule type" value="Genomic_DNA"/>
</dbReference>
<dbReference type="HOGENOM" id="CLU_210504_0_0_6"/>
<evidence type="ECO:0000313" key="3">
    <source>
        <dbReference type="Proteomes" id="UP000010809"/>
    </source>
</evidence>
<name>L0DWM7_THIND</name>
<keyword evidence="1" id="KW-1133">Transmembrane helix</keyword>
<feature type="transmembrane region" description="Helical" evidence="1">
    <location>
        <begin position="35"/>
        <end position="55"/>
    </location>
</feature>
<protein>
    <submittedName>
        <fullName evidence="2">Uncharacterized protein</fullName>
    </submittedName>
</protein>
<dbReference type="AlphaFoldDB" id="L0DWM7"/>
<dbReference type="PATRIC" id="fig|1255043.3.peg.2383"/>
<dbReference type="Proteomes" id="UP000010809">
    <property type="component" value="Chromosome"/>
</dbReference>